<organism evidence="2 3">
    <name type="scientific">Setaria italica</name>
    <name type="common">Foxtail millet</name>
    <name type="synonym">Panicum italicum</name>
    <dbReference type="NCBI Taxonomy" id="4555"/>
    <lineage>
        <taxon>Eukaryota</taxon>
        <taxon>Viridiplantae</taxon>
        <taxon>Streptophyta</taxon>
        <taxon>Embryophyta</taxon>
        <taxon>Tracheophyta</taxon>
        <taxon>Spermatophyta</taxon>
        <taxon>Magnoliopsida</taxon>
        <taxon>Liliopsida</taxon>
        <taxon>Poales</taxon>
        <taxon>Poaceae</taxon>
        <taxon>PACMAD clade</taxon>
        <taxon>Panicoideae</taxon>
        <taxon>Panicodae</taxon>
        <taxon>Paniceae</taxon>
        <taxon>Cenchrinae</taxon>
        <taxon>Setaria</taxon>
    </lineage>
</organism>
<name>K4APE3_SETIT</name>
<evidence type="ECO:0000313" key="2">
    <source>
        <dbReference type="EnsemblPlants" id="KQK91419"/>
    </source>
</evidence>
<feature type="signal peptide" evidence="1">
    <location>
        <begin position="1"/>
        <end position="25"/>
    </location>
</feature>
<dbReference type="Gramene" id="KQK91419">
    <property type="protein sequence ID" value="KQK91419"/>
    <property type="gene ID" value="SETIT_040791mg"/>
</dbReference>
<dbReference type="InParanoid" id="K4APE3"/>
<reference evidence="3" key="1">
    <citation type="journal article" date="2012" name="Nat. Biotechnol.">
        <title>Reference genome sequence of the model plant Setaria.</title>
        <authorList>
            <person name="Bennetzen J.L."/>
            <person name="Schmutz J."/>
            <person name="Wang H."/>
            <person name="Percifield R."/>
            <person name="Hawkins J."/>
            <person name="Pontaroli A.C."/>
            <person name="Estep M."/>
            <person name="Feng L."/>
            <person name="Vaughn J.N."/>
            <person name="Grimwood J."/>
            <person name="Jenkins J."/>
            <person name="Barry K."/>
            <person name="Lindquist E."/>
            <person name="Hellsten U."/>
            <person name="Deshpande S."/>
            <person name="Wang X."/>
            <person name="Wu X."/>
            <person name="Mitros T."/>
            <person name="Triplett J."/>
            <person name="Yang X."/>
            <person name="Ye C.Y."/>
            <person name="Mauro-Herrera M."/>
            <person name="Wang L."/>
            <person name="Li P."/>
            <person name="Sharma M."/>
            <person name="Sharma R."/>
            <person name="Ronald P.C."/>
            <person name="Panaud O."/>
            <person name="Kellogg E.A."/>
            <person name="Brutnell T.P."/>
            <person name="Doust A.N."/>
            <person name="Tuskan G.A."/>
            <person name="Rokhsar D."/>
            <person name="Devos K.M."/>
        </authorList>
    </citation>
    <scope>NUCLEOTIDE SEQUENCE [LARGE SCALE GENOMIC DNA]</scope>
    <source>
        <strain evidence="3">cv. Yugu1</strain>
    </source>
</reference>
<dbReference type="HOGENOM" id="CLU_3176384_0_0_1"/>
<protein>
    <submittedName>
        <fullName evidence="2">Uncharacterized protein</fullName>
    </submittedName>
</protein>
<dbReference type="EnsemblPlants" id="KQK91419">
    <property type="protein sequence ID" value="KQK91419"/>
    <property type="gene ID" value="SETIT_040791mg"/>
</dbReference>
<dbReference type="EMBL" id="AGNK02006036">
    <property type="status" value="NOT_ANNOTATED_CDS"/>
    <property type="molecule type" value="Genomic_DNA"/>
</dbReference>
<keyword evidence="3" id="KW-1185">Reference proteome</keyword>
<evidence type="ECO:0000313" key="3">
    <source>
        <dbReference type="Proteomes" id="UP000004995"/>
    </source>
</evidence>
<proteinExistence type="predicted"/>
<dbReference type="Proteomes" id="UP000004995">
    <property type="component" value="Unassembled WGS sequence"/>
</dbReference>
<dbReference type="AlphaFoldDB" id="K4APE3"/>
<evidence type="ECO:0000256" key="1">
    <source>
        <dbReference type="SAM" id="SignalP"/>
    </source>
</evidence>
<accession>K4APE3</accession>
<reference evidence="2" key="2">
    <citation type="submission" date="2018-08" db="UniProtKB">
        <authorList>
            <consortium name="EnsemblPlants"/>
        </authorList>
    </citation>
    <scope>IDENTIFICATION</scope>
    <source>
        <strain evidence="2">Yugu1</strain>
    </source>
</reference>
<keyword evidence="1" id="KW-0732">Signal</keyword>
<feature type="chain" id="PRO_5010129152" evidence="1">
    <location>
        <begin position="26"/>
        <end position="47"/>
    </location>
</feature>
<sequence>MRVEKFAVPIFCCLVIFLCRQDTRELECTWKSWRWRQATRRRYVLRQ</sequence>